<dbReference type="InterPro" id="IPR020538">
    <property type="entry name" value="Hydgase_Ni_incorp_HypA/HybF_CS"/>
</dbReference>
<keyword evidence="2 5" id="KW-0533">Nickel</keyword>
<feature type="binding site" evidence="5">
    <location>
        <position position="105"/>
    </location>
    <ligand>
        <name>Zn(2+)</name>
        <dbReference type="ChEBI" id="CHEBI:29105"/>
    </ligand>
</feature>
<sequence>MAGDPPIHEDQTNVGGMHEIGMCEGLVELIERRAAGRRVTAARVRVGARHAVVDAAFGQAFTLAASGTGVQDAVMELVITPMTVGCRACGGRSESVDPLAACPLCGDEGVDLSGGDELVLESVTFGEEAADVSRHPR</sequence>
<evidence type="ECO:0000256" key="1">
    <source>
        <dbReference type="ARBA" id="ARBA00010748"/>
    </source>
</evidence>
<evidence type="ECO:0000313" key="6">
    <source>
        <dbReference type="EMBL" id="TDD23263.1"/>
    </source>
</evidence>
<dbReference type="Pfam" id="PF01155">
    <property type="entry name" value="HypA"/>
    <property type="match status" value="1"/>
</dbReference>
<dbReference type="HAMAP" id="MF_00213">
    <property type="entry name" value="HypA_HybF"/>
    <property type="match status" value="1"/>
</dbReference>
<evidence type="ECO:0000256" key="3">
    <source>
        <dbReference type="ARBA" id="ARBA00022723"/>
    </source>
</evidence>
<accession>A0A4R4WZE1</accession>
<evidence type="ECO:0000256" key="4">
    <source>
        <dbReference type="ARBA" id="ARBA00022833"/>
    </source>
</evidence>
<dbReference type="PANTHER" id="PTHR34535">
    <property type="entry name" value="HYDROGENASE MATURATION FACTOR HYPA"/>
    <property type="match status" value="1"/>
</dbReference>
<feature type="binding site" evidence="5">
    <location>
        <position position="86"/>
    </location>
    <ligand>
        <name>Zn(2+)</name>
        <dbReference type="ChEBI" id="CHEBI:29105"/>
    </ligand>
</feature>
<dbReference type="Gene3D" id="3.30.2320.80">
    <property type="match status" value="1"/>
</dbReference>
<dbReference type="GO" id="GO:0051604">
    <property type="term" value="P:protein maturation"/>
    <property type="evidence" value="ECO:0007669"/>
    <property type="project" value="InterPro"/>
</dbReference>
<keyword evidence="3 5" id="KW-0479">Metal-binding</keyword>
<dbReference type="Proteomes" id="UP000294543">
    <property type="component" value="Unassembled WGS sequence"/>
</dbReference>
<comment type="similarity">
    <text evidence="1 5">Belongs to the HypA/HybF family.</text>
</comment>
<dbReference type="GO" id="GO:0008270">
    <property type="term" value="F:zinc ion binding"/>
    <property type="evidence" value="ECO:0007669"/>
    <property type="project" value="UniProtKB-UniRule"/>
</dbReference>
<dbReference type="InterPro" id="IPR000688">
    <property type="entry name" value="HypA/HybF"/>
</dbReference>
<keyword evidence="4 5" id="KW-0862">Zinc</keyword>
<protein>
    <recommendedName>
        <fullName evidence="5">Hydrogenase maturation factor HypA</fullName>
    </recommendedName>
</protein>
<keyword evidence="7" id="KW-1185">Reference proteome</keyword>
<dbReference type="OrthoDB" id="288014at2"/>
<dbReference type="AlphaFoldDB" id="A0A4R4WZE1"/>
<dbReference type="GO" id="GO:0016151">
    <property type="term" value="F:nickel cation binding"/>
    <property type="evidence" value="ECO:0007669"/>
    <property type="project" value="UniProtKB-UniRule"/>
</dbReference>
<feature type="binding site" evidence="5">
    <location>
        <position position="102"/>
    </location>
    <ligand>
        <name>Zn(2+)</name>
        <dbReference type="ChEBI" id="CHEBI:29105"/>
    </ligand>
</feature>
<proteinExistence type="inferred from homology"/>
<gene>
    <name evidence="5" type="primary">hypA</name>
    <name evidence="6" type="ORF">E1294_09520</name>
</gene>
<dbReference type="PROSITE" id="PS01249">
    <property type="entry name" value="HYPA"/>
    <property type="match status" value="1"/>
</dbReference>
<dbReference type="PANTHER" id="PTHR34535:SF3">
    <property type="entry name" value="HYDROGENASE MATURATION FACTOR HYPA"/>
    <property type="match status" value="1"/>
</dbReference>
<comment type="caution">
    <text evidence="6">The sequence shown here is derived from an EMBL/GenBank/DDBJ whole genome shotgun (WGS) entry which is preliminary data.</text>
</comment>
<evidence type="ECO:0000313" key="7">
    <source>
        <dbReference type="Proteomes" id="UP000294543"/>
    </source>
</evidence>
<evidence type="ECO:0000256" key="5">
    <source>
        <dbReference type="HAMAP-Rule" id="MF_00213"/>
    </source>
</evidence>
<reference evidence="6 7" key="1">
    <citation type="submission" date="2019-03" db="EMBL/GenBank/DDBJ databases">
        <title>Draft genome sequences of novel Actinobacteria.</title>
        <authorList>
            <person name="Sahin N."/>
            <person name="Ay H."/>
            <person name="Saygin H."/>
        </authorList>
    </citation>
    <scope>NUCLEOTIDE SEQUENCE [LARGE SCALE GENOMIC DNA]</scope>
    <source>
        <strain evidence="6 7">KC712</strain>
    </source>
</reference>
<evidence type="ECO:0000256" key="2">
    <source>
        <dbReference type="ARBA" id="ARBA00022596"/>
    </source>
</evidence>
<dbReference type="EMBL" id="SMKP01000019">
    <property type="protein sequence ID" value="TDD23263.1"/>
    <property type="molecule type" value="Genomic_DNA"/>
</dbReference>
<organism evidence="6 7">
    <name type="scientific">Nonomuraea diastatica</name>
    <dbReference type="NCBI Taxonomy" id="1848329"/>
    <lineage>
        <taxon>Bacteria</taxon>
        <taxon>Bacillati</taxon>
        <taxon>Actinomycetota</taxon>
        <taxon>Actinomycetes</taxon>
        <taxon>Streptosporangiales</taxon>
        <taxon>Streptosporangiaceae</taxon>
        <taxon>Nonomuraea</taxon>
    </lineage>
</organism>
<name>A0A4R4WZE1_9ACTN</name>
<feature type="binding site" evidence="5">
    <location>
        <position position="89"/>
    </location>
    <ligand>
        <name>Zn(2+)</name>
        <dbReference type="ChEBI" id="CHEBI:29105"/>
    </ligand>
</feature>
<comment type="function">
    <text evidence="5">Involved in the maturation of [NiFe] hydrogenases. Required for nickel insertion into the metal center of the hydrogenase.</text>
</comment>
<feature type="binding site" evidence="5">
    <location>
        <position position="18"/>
    </location>
    <ligand>
        <name>Ni(2+)</name>
        <dbReference type="ChEBI" id="CHEBI:49786"/>
    </ligand>
</feature>